<gene>
    <name evidence="1" type="ORF">DICPUDRAFT_155799</name>
</gene>
<dbReference type="AlphaFoldDB" id="F0ZUX2"/>
<reference evidence="2" key="1">
    <citation type="journal article" date="2011" name="Genome Biol.">
        <title>Comparative genomics of the social amoebae Dictyostelium discoideum and Dictyostelium purpureum.</title>
        <authorList>
            <consortium name="US DOE Joint Genome Institute (JGI-PGF)"/>
            <person name="Sucgang R."/>
            <person name="Kuo A."/>
            <person name="Tian X."/>
            <person name="Salerno W."/>
            <person name="Parikh A."/>
            <person name="Feasley C.L."/>
            <person name="Dalin E."/>
            <person name="Tu H."/>
            <person name="Huang E."/>
            <person name="Barry K."/>
            <person name="Lindquist E."/>
            <person name="Shapiro H."/>
            <person name="Bruce D."/>
            <person name="Schmutz J."/>
            <person name="Salamov A."/>
            <person name="Fey P."/>
            <person name="Gaudet P."/>
            <person name="Anjard C."/>
            <person name="Babu M.M."/>
            <person name="Basu S."/>
            <person name="Bushmanova Y."/>
            <person name="van der Wel H."/>
            <person name="Katoh-Kurasawa M."/>
            <person name="Dinh C."/>
            <person name="Coutinho P.M."/>
            <person name="Saito T."/>
            <person name="Elias M."/>
            <person name="Schaap P."/>
            <person name="Kay R.R."/>
            <person name="Henrissat B."/>
            <person name="Eichinger L."/>
            <person name="Rivero F."/>
            <person name="Putnam N.H."/>
            <person name="West C.M."/>
            <person name="Loomis W.F."/>
            <person name="Chisholm R.L."/>
            <person name="Shaulsky G."/>
            <person name="Strassmann J.E."/>
            <person name="Queller D.C."/>
            <person name="Kuspa A."/>
            <person name="Grigoriev I.V."/>
        </authorList>
    </citation>
    <scope>NUCLEOTIDE SEQUENCE [LARGE SCALE GENOMIC DNA]</scope>
    <source>
        <strain evidence="2">QSDP1</strain>
    </source>
</reference>
<evidence type="ECO:0000313" key="2">
    <source>
        <dbReference type="Proteomes" id="UP000001064"/>
    </source>
</evidence>
<dbReference type="KEGG" id="dpp:DICPUDRAFT_155799"/>
<organism evidence="1 2">
    <name type="scientific">Dictyostelium purpureum</name>
    <name type="common">Slime mold</name>
    <dbReference type="NCBI Taxonomy" id="5786"/>
    <lineage>
        <taxon>Eukaryota</taxon>
        <taxon>Amoebozoa</taxon>
        <taxon>Evosea</taxon>
        <taxon>Eumycetozoa</taxon>
        <taxon>Dictyostelia</taxon>
        <taxon>Dictyosteliales</taxon>
        <taxon>Dictyosteliaceae</taxon>
        <taxon>Dictyostelium</taxon>
    </lineage>
</organism>
<dbReference type="EMBL" id="GL871203">
    <property type="protein sequence ID" value="EGC32252.1"/>
    <property type="molecule type" value="Genomic_DNA"/>
</dbReference>
<dbReference type="GeneID" id="10507396"/>
<evidence type="ECO:0000313" key="1">
    <source>
        <dbReference type="EMBL" id="EGC32252.1"/>
    </source>
</evidence>
<keyword evidence="2" id="KW-1185">Reference proteome</keyword>
<name>F0ZUX2_DICPU</name>
<dbReference type="RefSeq" id="XP_003291219.1">
    <property type="nucleotide sequence ID" value="XM_003291171.1"/>
</dbReference>
<accession>F0ZUX2</accession>
<dbReference type="Proteomes" id="UP000001064">
    <property type="component" value="Unassembled WGS sequence"/>
</dbReference>
<dbReference type="InParanoid" id="F0ZUX2"/>
<sequence>MNNSNISIGCCSIQKENSFNERNDKIIKKNEELRNSREDAKVLSELTKFIV</sequence>
<protein>
    <submittedName>
        <fullName evidence="1">Uncharacterized protein</fullName>
    </submittedName>
</protein>
<proteinExistence type="predicted"/>
<dbReference type="VEuPathDB" id="AmoebaDB:DICPUDRAFT_155799"/>